<organism evidence="8 9">
    <name type="scientific">Nicoliella spurrieriana</name>
    <dbReference type="NCBI Taxonomy" id="2925830"/>
    <lineage>
        <taxon>Bacteria</taxon>
        <taxon>Bacillati</taxon>
        <taxon>Bacillota</taxon>
        <taxon>Bacilli</taxon>
        <taxon>Lactobacillales</taxon>
        <taxon>Lactobacillaceae</taxon>
        <taxon>Nicoliella</taxon>
    </lineage>
</organism>
<dbReference type="InterPro" id="IPR005814">
    <property type="entry name" value="Aminotrans_3"/>
</dbReference>
<keyword evidence="2 8" id="KW-0032">Aminotransferase</keyword>
<dbReference type="Pfam" id="PF00202">
    <property type="entry name" value="Aminotran_3"/>
    <property type="match status" value="1"/>
</dbReference>
<evidence type="ECO:0000256" key="2">
    <source>
        <dbReference type="ARBA" id="ARBA00022576"/>
    </source>
</evidence>
<dbReference type="PANTHER" id="PTHR11986">
    <property type="entry name" value="AMINOTRANSFERASE CLASS III"/>
    <property type="match status" value="1"/>
</dbReference>
<protein>
    <submittedName>
        <fullName evidence="8">Acetylornithine transaminase</fullName>
        <ecNumber evidence="8">2.6.1.11</ecNumber>
    </submittedName>
</protein>
<dbReference type="InterPro" id="IPR015421">
    <property type="entry name" value="PyrdxlP-dep_Trfase_major"/>
</dbReference>
<dbReference type="Gene3D" id="3.90.1150.10">
    <property type="entry name" value="Aspartate Aminotransferase, domain 1"/>
    <property type="match status" value="1"/>
</dbReference>
<dbReference type="GO" id="GO:0006526">
    <property type="term" value="P:L-arginine biosynthetic process"/>
    <property type="evidence" value="ECO:0007669"/>
    <property type="project" value="UniProtKB-ARBA"/>
</dbReference>
<proteinExistence type="inferred from homology"/>
<evidence type="ECO:0000256" key="1">
    <source>
        <dbReference type="ARBA" id="ARBA00001933"/>
    </source>
</evidence>
<dbReference type="PROSITE" id="PS00600">
    <property type="entry name" value="AA_TRANSFER_CLASS_3"/>
    <property type="match status" value="1"/>
</dbReference>
<sequence length="376" mass="40046">MTHLIHTYEQFPIEPVDGHDYHLIDKNGKEYVDLAAGIGVCNFGYSNAKIKAAVADQVQHIWHVSNLYENSKAETVAAKLCPKDYLAFFCNSGTEANEAAIKLARKATGKANLVAFDNGFHGRTYGSLSVTGYPHIKDGFSPLVPDIKFVDYNSDASLDAIDDDTAAVIMEVVQGEGGVNVGDYDWLQAVQAKCHDTNTLLIIDEVQSGMGRTGYKFAFEQFDLSPDIITVAKGLANGLPVGAMLAKSKTAAAFTPGSHGNTFGGNKVVMASAEAVLDQLTPEFLKTVQEKGAKLASLLESEIKPLANVKSISGKGLMIGIHLADALKVGDVISQLQSAGFLAISARGNTLRLLPPLVISEDALASAVHQIKQVIA</sequence>
<dbReference type="EMBL" id="CP093361">
    <property type="protein sequence ID" value="UQS87294.1"/>
    <property type="molecule type" value="Genomic_DNA"/>
</dbReference>
<evidence type="ECO:0000313" key="8">
    <source>
        <dbReference type="EMBL" id="UQS87294.1"/>
    </source>
</evidence>
<dbReference type="FunFam" id="3.40.640.10:FF:000004">
    <property type="entry name" value="Acetylornithine aminotransferase"/>
    <property type="match status" value="1"/>
</dbReference>
<dbReference type="CDD" id="cd00610">
    <property type="entry name" value="OAT_like"/>
    <property type="match status" value="1"/>
</dbReference>
<dbReference type="Proteomes" id="UP000831181">
    <property type="component" value="Chromosome"/>
</dbReference>
<evidence type="ECO:0000256" key="6">
    <source>
        <dbReference type="ARBA" id="ARBA00029440"/>
    </source>
</evidence>
<evidence type="ECO:0000256" key="5">
    <source>
        <dbReference type="ARBA" id="ARBA00022898"/>
    </source>
</evidence>
<evidence type="ECO:0000313" key="9">
    <source>
        <dbReference type="Proteomes" id="UP000831181"/>
    </source>
</evidence>
<dbReference type="NCBIfam" id="TIGR00707">
    <property type="entry name" value="argD"/>
    <property type="match status" value="1"/>
</dbReference>
<dbReference type="GO" id="GO:0030170">
    <property type="term" value="F:pyridoxal phosphate binding"/>
    <property type="evidence" value="ECO:0007669"/>
    <property type="project" value="InterPro"/>
</dbReference>
<dbReference type="AlphaFoldDB" id="A0A976RTB0"/>
<evidence type="ECO:0000256" key="4">
    <source>
        <dbReference type="ARBA" id="ARBA00022679"/>
    </source>
</evidence>
<dbReference type="InterPro" id="IPR004636">
    <property type="entry name" value="AcOrn/SuccOrn_fam"/>
</dbReference>
<comment type="pathway">
    <text evidence="6">Amino-acid biosynthesis.</text>
</comment>
<keyword evidence="5 7" id="KW-0663">Pyridoxal phosphate</keyword>
<dbReference type="RefSeq" id="WP_260117097.1">
    <property type="nucleotide sequence ID" value="NZ_CP093361.1"/>
</dbReference>
<dbReference type="GO" id="GO:0003992">
    <property type="term" value="F:N2-acetyl-L-ornithine:2-oxoglutarate 5-aminotransferase activity"/>
    <property type="evidence" value="ECO:0007669"/>
    <property type="project" value="UniProtKB-EC"/>
</dbReference>
<dbReference type="InterPro" id="IPR015424">
    <property type="entry name" value="PyrdxlP-dep_Trfase"/>
</dbReference>
<dbReference type="GO" id="GO:0042802">
    <property type="term" value="F:identical protein binding"/>
    <property type="evidence" value="ECO:0007669"/>
    <property type="project" value="TreeGrafter"/>
</dbReference>
<keyword evidence="4 8" id="KW-0808">Transferase</keyword>
<comment type="cofactor">
    <cofactor evidence="1">
        <name>pyridoxal 5'-phosphate</name>
        <dbReference type="ChEBI" id="CHEBI:597326"/>
    </cofactor>
</comment>
<dbReference type="SUPFAM" id="SSF53383">
    <property type="entry name" value="PLP-dependent transferases"/>
    <property type="match status" value="1"/>
</dbReference>
<dbReference type="InterPro" id="IPR015422">
    <property type="entry name" value="PyrdxlP-dep_Trfase_small"/>
</dbReference>
<evidence type="ECO:0000256" key="7">
    <source>
        <dbReference type="RuleBase" id="RU003560"/>
    </source>
</evidence>
<gene>
    <name evidence="8" type="ORF">MOO44_03815</name>
</gene>
<comment type="similarity">
    <text evidence="7">Belongs to the class-III pyridoxal-phosphate-dependent aminotransferase family.</text>
</comment>
<reference evidence="8" key="1">
    <citation type="journal article" date="2022" name="Int. J. Syst. Evol. Microbiol.">
        <title>Apilactobacillus apisilvae sp. nov., Nicolia spurrieriana gen. nov. sp. nov., Bombilactobacillus folatiphilus sp. nov. and Bombilactobacillus thymidiniphilus sp. nov., four new lactic acid bacterial isolates from stingless bees Tetragonula carbonaria and Austroplebeia australis.</title>
        <authorList>
            <person name="Oliphant S.A."/>
            <person name="Watson-Haigh N.S."/>
            <person name="Sumby K.M."/>
            <person name="Gardner J."/>
            <person name="Groom S."/>
            <person name="Jiranek V."/>
        </authorList>
    </citation>
    <scope>NUCLEOTIDE SEQUENCE</scope>
    <source>
        <strain evidence="8">SGEP1_A5</strain>
    </source>
</reference>
<dbReference type="EC" id="2.6.1.11" evidence="8"/>
<keyword evidence="3" id="KW-0028">Amino-acid biosynthesis</keyword>
<dbReference type="InterPro" id="IPR050103">
    <property type="entry name" value="Class-III_PLP-dep_AT"/>
</dbReference>
<dbReference type="Gene3D" id="3.40.640.10">
    <property type="entry name" value="Type I PLP-dependent aspartate aminotransferase-like (Major domain)"/>
    <property type="match status" value="1"/>
</dbReference>
<accession>A0A976RTB0</accession>
<evidence type="ECO:0000256" key="3">
    <source>
        <dbReference type="ARBA" id="ARBA00022605"/>
    </source>
</evidence>
<dbReference type="InterPro" id="IPR049704">
    <property type="entry name" value="Aminotrans_3_PPA_site"/>
</dbReference>
<dbReference type="PANTHER" id="PTHR11986:SF79">
    <property type="entry name" value="ACETYLORNITHINE AMINOTRANSFERASE, MITOCHONDRIAL"/>
    <property type="match status" value="1"/>
</dbReference>
<keyword evidence="9" id="KW-1185">Reference proteome</keyword>
<dbReference type="NCBIfam" id="NF002797">
    <property type="entry name" value="PRK02936.1"/>
    <property type="match status" value="1"/>
</dbReference>
<name>A0A976RTB0_9LACO</name>
<dbReference type="KEGG" id="lbe:MOO44_03815"/>
<dbReference type="PIRSF" id="PIRSF000521">
    <property type="entry name" value="Transaminase_4ab_Lys_Orn"/>
    <property type="match status" value="1"/>
</dbReference>